<feature type="domain" description="U3 small nucleolar RNA-associated protein 20 N-terminal" evidence="2">
    <location>
        <begin position="889"/>
        <end position="1499"/>
    </location>
</feature>
<dbReference type="Pfam" id="PF20416">
    <property type="entry name" value="UTP20"/>
    <property type="match status" value="1"/>
</dbReference>
<sequence length="2644" mass="296001">MAAMSRGREGRPAKVVKPQRKSTKGGTASSRKFRFESFSKRISKLTIDPIRRARRNEVNVDGDSEVSSYFKTAFEEWKDLNLSEQYTNFSREVAPLCESLTQVVYYQDRIMDILIGYVAKQDANSLKPLLDLLAHFAHDLQDRFEKHFERAVATICRVAANHADAEVIEWSFNCLAWLFKYLSRLLVPDLRPLYDLMAPMLGKTHQKPFITRFAAEAMSFLMRKAGAAYHRDHKPLDDILAHIMVDHEKEAAEHDVSMYQQGIQTLLVESMKGVQRGLHSSGQTIFQRLLSQALSMATDAANADVNLSVVDGVLVSLIHYTDAETFKPILDTILDDIPLLGGEVGNRSVHYSTTLLFTAVGVRKGSRILQWGPVLDKTAVLVETTEQSDPVQASQVVHAVLAVLAVVLHTAPLDAAIPYLRLLNIVAGKHWEKDFLSFCHFLAELDIEKFRDFVLPHLQRFIVAHWKGNEKGLCLLLPKFAEHGCFDRTPLQCPVPWQQHMLNSFHSLSMHEHLNDEHPHNAFEDLICNCNGYLRVMQVSGIDAETRGNVTQALLTLLRNALKLPPSGSRAVLETFALSNGFKFVVENTEAHKLDSELWPSLCTASTLYGHLPTYWEALLEYAKATITGLDLEGPHVKVLVDSIMNCLGAPSHRLRSVALESLKVLFVAVHGNEPDGLLTAILIESMPLDLQTARSASMHVRKLVSSYRDHSSDLWLSRAIPQYCFGLLHVKLSQLWDDACSALKDICDTKVGEETVSQIAFEWLQAPVTHQPISVNDSDPGDKIKGPLSDFECSNLNRLTEMFRKSTEDLKGVKELLQWTNMDTVEPFINASSRSQALRVLNEIPQVAEKRSRSLVPVLLQWIAKGDTEDLANTEHTQTFVVQSELTHWSRKDQKAMLAIFAQFTNPRVLYRAVEVYNALLSLLANGDVEIQKSALKAILTWKSPGIVSYEEHLVNILDDARFREEVSVFLNVGQDDSVMQEEHRDELIPVLLRLLYGRVISRAGSASGKRGQESRRKAVFVALARFGESSLGQFLDIALGPLAHASLLHEGTINGAVLSGTQMAPRKQYGTLNMLQDMLETLGVQLAPFAQRLADSVLYCLINASRGVRHLSESPGGHNGSSLSLLKSIRQAGFHCLDQLFITCTEFQWDSYAPLIVEELIEPRLQKLSIETAQSVSGVLRLVSTWSSSLHTAAFLVDYSPDLLVKVAECLTEPSARDEVKLFVLNRIIKNIVKVVVDAEILANGGAAKQREHVRTNALEKNANAFLVRIGELLRGSPSKDVLEACIQTVSQLAPFVAGSTESRSLIEISVFLLGQPSRRVNPATKSEILKILSHFVPRHSFKDDHELYDKAFNEVTRLFSFFQDNASRQLLCQAFGAMASKDDEIKEIAVLCEELNSFSLTRLDEPDFDRRSKAFNLINEERYLTYSAKQWRALIFNMLYYIKDNDELAIRTSASFALRRFVEAASAECNTHVEDFKTVIALHILPALHNGARDRSELVRTEYLAVMAHIVKHFPTWSAVSDMRVLLVSDDEEASFFTNVLHIQQHRRLRALRRLAGEAKSGHLSSGNVSQFFIPLIEHFIFDKSDDESAHNLAAETTSTIGALSEWLEWSQYRAMLRRFVGYIQSKPDLEKSVIRLLGVVIDGLYRAGQLKGYISQEVAAALVDASQQDEEAQVASAEVVASNKLSKTMPSQAKLSDDLIKNMLPPLTEYLNRKEDSTVSLRVPVAGAVVKLLRILPSDEFAARLPPVLMDISHILRSRAQDSRDMSRKTLAEISTLIGPAYFGFVLKELRSALQRGYQLHVLSFTVHSILVSTSPTFRPGDLDYCLPDIVAVIMDDIFGVTGQEKDAEEYISKMKEVKSSKSFDSMELVAKTTALRHLVNLVRPIQALLLEKLDLKTTKKIDELLRRIGLGLTHNEAVNDRDILIFCYEVIQEIYKTNDTPMSWDRDENYRTKRYLISMKTAKNSGHRGATTSHSYKMVRFSLDLLRSVLHKHDELQTPTNIAGFMPIIGDALVQAQEEVQISAIRLLIAIIKVPLAEIDSNATVYVSEAVRIIKAAPSTNSELSQAALKLISAVLRERRSVTVKEGDLAYLLKRLRPDLEEPDRQGVTFNFLKAVMSRKIIITEIYEVLDTIATIMVTNQTRTARDLARGVYFQFLMEYPQAKDRLQKQLTFLVKNLEYKYVEGRQSVMELVHLLLSKVGDTLIQDMLGTLFLPLVMVRANDDSSECREMAGALIKKVFERADGERMKSFLSTLRTCLQQTDNDLLTRVALQCWTLYFDVKGAQGKDVRFVAGRLTSILTESTEEPDTDRWEAPYYALRMVSKLCELAPSTALSAELEPLWVSIRTCLSFPHAWVKLSAARLLGAFFADFASTNAKAEEGLQRLPLVGSAGLEISGEDMLQLASASLRALKAPNVSPELATQTVKNLVFLGRCFGANGLRWRSSNNEAAGDVDASDEEDGDQDDITAASSKKSALQHLFERLSAILRRETSTTRGASLHLKTASLQLVASLCTTLPNPTLVPSLPTLLLPLHNLTDASIAAPTSTDPSFTDAYKTLTSTAQEVLALLQKKLGTTVFVAAMQAVQKTVRERRGGRRVKRRLEAVSAPERYGREKVRRYEQKKEKRKERGGEARGRRRGW</sequence>
<feature type="domain" description="U3 small nucleolar RNA-associated protein 20 C-terminal" evidence="4">
    <location>
        <begin position="2337"/>
        <end position="2633"/>
    </location>
</feature>
<reference evidence="5 6" key="1">
    <citation type="submission" date="2017-03" db="EMBL/GenBank/DDBJ databases">
        <title>Genomes of endolithic fungi from Antarctica.</title>
        <authorList>
            <person name="Coleine C."/>
            <person name="Masonjones S."/>
            <person name="Stajich J.E."/>
        </authorList>
    </citation>
    <scope>NUCLEOTIDE SEQUENCE [LARGE SCALE GENOMIC DNA]</scope>
    <source>
        <strain evidence="5 6">CCFEE 5187</strain>
    </source>
</reference>
<dbReference type="EMBL" id="NAJN01000327">
    <property type="protein sequence ID" value="TKA74894.1"/>
    <property type="molecule type" value="Genomic_DNA"/>
</dbReference>
<dbReference type="InterPro" id="IPR052575">
    <property type="entry name" value="SSU_processome_comp_20"/>
</dbReference>
<protein>
    <submittedName>
        <fullName evidence="5">Uncharacterized protein</fullName>
    </submittedName>
</protein>
<organism evidence="5 6">
    <name type="scientific">Cryomyces minteri</name>
    <dbReference type="NCBI Taxonomy" id="331657"/>
    <lineage>
        <taxon>Eukaryota</taxon>
        <taxon>Fungi</taxon>
        <taxon>Dikarya</taxon>
        <taxon>Ascomycota</taxon>
        <taxon>Pezizomycotina</taxon>
        <taxon>Dothideomycetes</taxon>
        <taxon>Dothideomycetes incertae sedis</taxon>
        <taxon>Cryomyces</taxon>
    </lineage>
</organism>
<feature type="region of interest" description="Disordered" evidence="1">
    <location>
        <begin position="2607"/>
        <end position="2644"/>
    </location>
</feature>
<feature type="domain" description="U3 small nucleolar RNA-associated protein 20" evidence="3">
    <location>
        <begin position="1717"/>
        <end position="1936"/>
    </location>
</feature>
<evidence type="ECO:0000259" key="2">
    <source>
        <dbReference type="Pfam" id="PF07539"/>
    </source>
</evidence>
<dbReference type="InterPro" id="IPR057525">
    <property type="entry name" value="UTP20_C"/>
</dbReference>
<dbReference type="PANTHER" id="PTHR17695:SF11">
    <property type="entry name" value="SMALL SUBUNIT PROCESSOME COMPONENT 20 HOMOLOG"/>
    <property type="match status" value="1"/>
</dbReference>
<dbReference type="InterPro" id="IPR046523">
    <property type="entry name" value="UTP20_dom"/>
</dbReference>
<dbReference type="Gene3D" id="1.25.10.10">
    <property type="entry name" value="Leucine-rich Repeat Variant"/>
    <property type="match status" value="4"/>
</dbReference>
<dbReference type="Pfam" id="PF23099">
    <property type="entry name" value="UTP20_C"/>
    <property type="match status" value="1"/>
</dbReference>
<dbReference type="Proteomes" id="UP000308768">
    <property type="component" value="Unassembled WGS sequence"/>
</dbReference>
<dbReference type="InterPro" id="IPR011989">
    <property type="entry name" value="ARM-like"/>
</dbReference>
<dbReference type="SUPFAM" id="SSF48371">
    <property type="entry name" value="ARM repeat"/>
    <property type="match status" value="2"/>
</dbReference>
<dbReference type="GO" id="GO:0032040">
    <property type="term" value="C:small-subunit processome"/>
    <property type="evidence" value="ECO:0007669"/>
    <property type="project" value="TreeGrafter"/>
</dbReference>
<dbReference type="Pfam" id="PF07539">
    <property type="entry name" value="UTP20_N"/>
    <property type="match status" value="1"/>
</dbReference>
<evidence type="ECO:0000313" key="5">
    <source>
        <dbReference type="EMBL" id="TKA74894.1"/>
    </source>
</evidence>
<proteinExistence type="predicted"/>
<comment type="caution">
    <text evidence="5">The sequence shown here is derived from an EMBL/GenBank/DDBJ whole genome shotgun (WGS) entry which is preliminary data.</text>
</comment>
<dbReference type="OrthoDB" id="360653at2759"/>
<feature type="compositionally biased region" description="Basic and acidic residues" evidence="1">
    <location>
        <begin position="2614"/>
        <end position="2638"/>
    </location>
</feature>
<evidence type="ECO:0000313" key="6">
    <source>
        <dbReference type="Proteomes" id="UP000308768"/>
    </source>
</evidence>
<feature type="compositionally biased region" description="Basic and acidic residues" evidence="1">
    <location>
        <begin position="1"/>
        <end position="12"/>
    </location>
</feature>
<evidence type="ECO:0000259" key="4">
    <source>
        <dbReference type="Pfam" id="PF23099"/>
    </source>
</evidence>
<dbReference type="GO" id="GO:0030686">
    <property type="term" value="C:90S preribosome"/>
    <property type="evidence" value="ECO:0007669"/>
    <property type="project" value="TreeGrafter"/>
</dbReference>
<accession>A0A4U0XDJ0</accession>
<name>A0A4U0XDJ0_9PEZI</name>
<gene>
    <name evidence="5" type="ORF">B0A49_07889</name>
</gene>
<dbReference type="PANTHER" id="PTHR17695">
    <property type="entry name" value="SMALL SUBUNIT PROCESSOME COMPONENT 20 HOMOLOG"/>
    <property type="match status" value="1"/>
</dbReference>
<dbReference type="InterPro" id="IPR016024">
    <property type="entry name" value="ARM-type_fold"/>
</dbReference>
<evidence type="ECO:0000256" key="1">
    <source>
        <dbReference type="SAM" id="MobiDB-lite"/>
    </source>
</evidence>
<keyword evidence="6" id="KW-1185">Reference proteome</keyword>
<feature type="region of interest" description="Disordered" evidence="1">
    <location>
        <begin position="1"/>
        <end position="30"/>
    </location>
</feature>
<dbReference type="STRING" id="331657.A0A4U0XDJ0"/>
<dbReference type="InterPro" id="IPR011430">
    <property type="entry name" value="UTP20_N"/>
</dbReference>
<evidence type="ECO:0000259" key="3">
    <source>
        <dbReference type="Pfam" id="PF20416"/>
    </source>
</evidence>